<organism evidence="1">
    <name type="scientific">bioreactor metagenome</name>
    <dbReference type="NCBI Taxonomy" id="1076179"/>
    <lineage>
        <taxon>unclassified sequences</taxon>
        <taxon>metagenomes</taxon>
        <taxon>ecological metagenomes</taxon>
    </lineage>
</organism>
<name>A0A645EHF7_9ZZZZ</name>
<comment type="caution">
    <text evidence="1">The sequence shown here is derived from an EMBL/GenBank/DDBJ whole genome shotgun (WGS) entry which is preliminary data.</text>
</comment>
<dbReference type="AlphaFoldDB" id="A0A645EHF7"/>
<dbReference type="EMBL" id="VSSQ01047212">
    <property type="protein sequence ID" value="MPN01187.1"/>
    <property type="molecule type" value="Genomic_DNA"/>
</dbReference>
<gene>
    <name evidence="1" type="ORF">SDC9_148393</name>
</gene>
<accession>A0A645EHF7</accession>
<evidence type="ECO:0000313" key="1">
    <source>
        <dbReference type="EMBL" id="MPN01187.1"/>
    </source>
</evidence>
<protein>
    <submittedName>
        <fullName evidence="1">Uncharacterized protein</fullName>
    </submittedName>
</protein>
<reference evidence="1" key="1">
    <citation type="submission" date="2019-08" db="EMBL/GenBank/DDBJ databases">
        <authorList>
            <person name="Kucharzyk K."/>
            <person name="Murdoch R.W."/>
            <person name="Higgins S."/>
            <person name="Loffler F."/>
        </authorList>
    </citation>
    <scope>NUCLEOTIDE SEQUENCE</scope>
</reference>
<sequence>MVRQQHDILVLLLVVHHDSPQRSGELFRRRFSGQHDDLVGDDVSLLRNLPDFDDVVTRVALHSGDEEHPLVVPASELLVVDVPPVHRHDGAGLQVELLRLVAVVPFRVRDRDERRHVVIVVEQHVHLHSALGSPVFRPRKERQAEADRGRIEGEELVLEAEFRLSVPQASGRAEVVVQSPEEILEESGGTMGVCVGESGTARRLLQPDVGHLPVAAGQAVYYLAK</sequence>
<proteinExistence type="predicted"/>